<sequence length="346" mass="40015">MQFVNHVIRNEEELLNHFGSQKLEIGNLQQMEDLLEKEESSNRNLVSISQEFVQRTKEFTFNYGQIKKIYFISFLTNLTELNLSYNQLSDISCISKLKNLKKLILINNHIEDISALQSLLNLTYLNIFEINLTSYTLALPNLVEFSLSGNKLQDISGLQHSPKLEILRVYETQITDLQAISQLFGLKVLQLSKNITQISHISNFVDLQILCLCENKQLQNIGPLKFCTQLTQLTIDETNVADIWPLQFMNNLQTFFMNQTQVIDLHPLQYLYQLEDIYANRTCIIDVSPLSKLTQLNSLDFSFSKITNAETLKHHKIILTSQNCKFQNQIKINSFKILSLLNFALN</sequence>
<protein>
    <submittedName>
        <fullName evidence="3">Uncharacterized protein</fullName>
    </submittedName>
</protein>
<keyword evidence="1" id="KW-0433">Leucine-rich repeat</keyword>
<evidence type="ECO:0000313" key="4">
    <source>
        <dbReference type="EMBL" id="CAL6023441.1"/>
    </source>
</evidence>
<dbReference type="PANTHER" id="PTHR46652">
    <property type="entry name" value="LEUCINE-RICH REPEAT AND IQ DOMAIN-CONTAINING PROTEIN 1-RELATED"/>
    <property type="match status" value="1"/>
</dbReference>
<dbReference type="InterPro" id="IPR032675">
    <property type="entry name" value="LRR_dom_sf"/>
</dbReference>
<comment type="caution">
    <text evidence="3">The sequence shown here is derived from an EMBL/GenBank/DDBJ whole genome shotgun (WGS) entry which is preliminary data.</text>
</comment>
<dbReference type="InterPro" id="IPR001611">
    <property type="entry name" value="Leu-rich_rpt"/>
</dbReference>
<accession>A0AA86NRR9</accession>
<proteinExistence type="predicted"/>
<evidence type="ECO:0000256" key="2">
    <source>
        <dbReference type="ARBA" id="ARBA00022737"/>
    </source>
</evidence>
<dbReference type="PANTHER" id="PTHR46652:SF3">
    <property type="entry name" value="LEUCINE-RICH REPEAT-CONTAINING PROTEIN 9"/>
    <property type="match status" value="1"/>
</dbReference>
<keyword evidence="5" id="KW-1185">Reference proteome</keyword>
<dbReference type="SMART" id="SM00365">
    <property type="entry name" value="LRR_SD22"/>
    <property type="match status" value="4"/>
</dbReference>
<evidence type="ECO:0000256" key="1">
    <source>
        <dbReference type="ARBA" id="ARBA00022614"/>
    </source>
</evidence>
<reference evidence="3" key="1">
    <citation type="submission" date="2023-06" db="EMBL/GenBank/DDBJ databases">
        <authorList>
            <person name="Kurt Z."/>
        </authorList>
    </citation>
    <scope>NUCLEOTIDE SEQUENCE</scope>
</reference>
<evidence type="ECO:0000313" key="5">
    <source>
        <dbReference type="Proteomes" id="UP001642409"/>
    </source>
</evidence>
<organism evidence="3">
    <name type="scientific">Hexamita inflata</name>
    <dbReference type="NCBI Taxonomy" id="28002"/>
    <lineage>
        <taxon>Eukaryota</taxon>
        <taxon>Metamonada</taxon>
        <taxon>Diplomonadida</taxon>
        <taxon>Hexamitidae</taxon>
        <taxon>Hexamitinae</taxon>
        <taxon>Hexamita</taxon>
    </lineage>
</organism>
<dbReference type="Pfam" id="PF12799">
    <property type="entry name" value="LRR_4"/>
    <property type="match status" value="2"/>
</dbReference>
<gene>
    <name evidence="3" type="ORF">HINF_LOCUS11768</name>
    <name evidence="4" type="ORF">HINF_LOCUS29136</name>
</gene>
<dbReference type="PROSITE" id="PS51450">
    <property type="entry name" value="LRR"/>
    <property type="match status" value="3"/>
</dbReference>
<dbReference type="InterPro" id="IPR050836">
    <property type="entry name" value="SDS22/Internalin_LRR"/>
</dbReference>
<dbReference type="SMART" id="SM00369">
    <property type="entry name" value="LRR_TYP"/>
    <property type="match status" value="3"/>
</dbReference>
<evidence type="ECO:0000313" key="3">
    <source>
        <dbReference type="EMBL" id="CAI9924123.1"/>
    </source>
</evidence>
<dbReference type="AlphaFoldDB" id="A0AA86NRR9"/>
<keyword evidence="2" id="KW-0677">Repeat</keyword>
<dbReference type="EMBL" id="CATOUU010000302">
    <property type="protein sequence ID" value="CAI9924123.1"/>
    <property type="molecule type" value="Genomic_DNA"/>
</dbReference>
<dbReference type="SUPFAM" id="SSF52058">
    <property type="entry name" value="L domain-like"/>
    <property type="match status" value="1"/>
</dbReference>
<dbReference type="InterPro" id="IPR025875">
    <property type="entry name" value="Leu-rich_rpt_4"/>
</dbReference>
<dbReference type="InterPro" id="IPR003591">
    <property type="entry name" value="Leu-rich_rpt_typical-subtyp"/>
</dbReference>
<dbReference type="EMBL" id="CAXDID020000093">
    <property type="protein sequence ID" value="CAL6023441.1"/>
    <property type="molecule type" value="Genomic_DNA"/>
</dbReference>
<dbReference type="Gene3D" id="3.80.10.10">
    <property type="entry name" value="Ribonuclease Inhibitor"/>
    <property type="match status" value="2"/>
</dbReference>
<dbReference type="Proteomes" id="UP001642409">
    <property type="component" value="Unassembled WGS sequence"/>
</dbReference>
<name>A0AA86NRR9_9EUKA</name>
<reference evidence="4 5" key="2">
    <citation type="submission" date="2024-07" db="EMBL/GenBank/DDBJ databases">
        <authorList>
            <person name="Akdeniz Z."/>
        </authorList>
    </citation>
    <scope>NUCLEOTIDE SEQUENCE [LARGE SCALE GENOMIC DNA]</scope>
</reference>